<keyword evidence="4" id="KW-1185">Reference proteome</keyword>
<organism evidence="3 4">
    <name type="scientific">Nocardioides guangzhouensis</name>
    <dbReference type="NCBI Taxonomy" id="2497878"/>
    <lineage>
        <taxon>Bacteria</taxon>
        <taxon>Bacillati</taxon>
        <taxon>Actinomycetota</taxon>
        <taxon>Actinomycetes</taxon>
        <taxon>Propionibacteriales</taxon>
        <taxon>Nocardioidaceae</taxon>
        <taxon>Nocardioides</taxon>
    </lineage>
</organism>
<dbReference type="SUPFAM" id="SSF53041">
    <property type="entry name" value="Resolvase-like"/>
    <property type="match status" value="1"/>
</dbReference>
<feature type="domain" description="Resolvase/invertase-type recombinase catalytic" evidence="2">
    <location>
        <begin position="3"/>
        <end position="59"/>
    </location>
</feature>
<name>A0A4Q4Z8M0_9ACTN</name>
<evidence type="ECO:0000256" key="1">
    <source>
        <dbReference type="SAM" id="MobiDB-lite"/>
    </source>
</evidence>
<dbReference type="AlphaFoldDB" id="A0A4Q4Z8M0"/>
<dbReference type="GO" id="GO:0003677">
    <property type="term" value="F:DNA binding"/>
    <property type="evidence" value="ECO:0007669"/>
    <property type="project" value="InterPro"/>
</dbReference>
<comment type="caution">
    <text evidence="3">The sequence shown here is derived from an EMBL/GenBank/DDBJ whole genome shotgun (WGS) entry which is preliminary data.</text>
</comment>
<evidence type="ECO:0000313" key="3">
    <source>
        <dbReference type="EMBL" id="RYP84240.1"/>
    </source>
</evidence>
<reference evidence="3 4" key="1">
    <citation type="submission" date="2019-01" db="EMBL/GenBank/DDBJ databases">
        <title>Nocardioides guangzhouensis sp. nov., an actinobacterium isolated from soil.</title>
        <authorList>
            <person name="Fu Y."/>
            <person name="Cai Y."/>
            <person name="Lin Z."/>
            <person name="Chen P."/>
        </authorList>
    </citation>
    <scope>NUCLEOTIDE SEQUENCE [LARGE SCALE GENOMIC DNA]</scope>
    <source>
        <strain evidence="3 4">130</strain>
    </source>
</reference>
<dbReference type="Proteomes" id="UP000295198">
    <property type="component" value="Unassembled WGS sequence"/>
</dbReference>
<feature type="region of interest" description="Disordered" evidence="1">
    <location>
        <begin position="100"/>
        <end position="131"/>
    </location>
</feature>
<protein>
    <submittedName>
        <fullName evidence="3">Recombinase family protein</fullName>
    </submittedName>
</protein>
<dbReference type="InterPro" id="IPR006119">
    <property type="entry name" value="Resolv_N"/>
</dbReference>
<dbReference type="InterPro" id="IPR036162">
    <property type="entry name" value="Resolvase-like_N_sf"/>
</dbReference>
<dbReference type="EMBL" id="SDKM01000025">
    <property type="protein sequence ID" value="RYP84240.1"/>
    <property type="molecule type" value="Genomic_DNA"/>
</dbReference>
<evidence type="ECO:0000313" key="4">
    <source>
        <dbReference type="Proteomes" id="UP000295198"/>
    </source>
</evidence>
<accession>A0A4Q4Z8M0</accession>
<dbReference type="Pfam" id="PF00239">
    <property type="entry name" value="Resolvase"/>
    <property type="match status" value="1"/>
</dbReference>
<dbReference type="Gene3D" id="3.40.50.1390">
    <property type="entry name" value="Resolvase, N-terminal catalytic domain"/>
    <property type="match status" value="1"/>
</dbReference>
<dbReference type="GO" id="GO:0000150">
    <property type="term" value="F:DNA strand exchange activity"/>
    <property type="evidence" value="ECO:0007669"/>
    <property type="project" value="InterPro"/>
</dbReference>
<dbReference type="OrthoDB" id="3217513at2"/>
<sequence length="234" mass="25756">MRAVGYVRISKADRDKTEQEQRLSLRQQEAEVREACEARGWDLLRIVEDFALSGIDDDRLASPRSPRLSTAGTPTWSWCGTWTGSTARAGGCSGWWTRWLRGEPGGTSTPSSRRSTPARRRDGSPSPSSLFGDFERRLFGKRTSAVLAQLRREGKHTGRPSVIPVEVEDRITALHAAGLSGSAVARQLMAEGVRRPVKDDRTGEVRDVETWTYEHVLGAVRRAEARALGGIASA</sequence>
<gene>
    <name evidence="3" type="ORF">EKO23_16400</name>
</gene>
<feature type="compositionally biased region" description="Low complexity" evidence="1">
    <location>
        <begin position="106"/>
        <end position="115"/>
    </location>
</feature>
<proteinExistence type="predicted"/>
<evidence type="ECO:0000259" key="2">
    <source>
        <dbReference type="Pfam" id="PF00239"/>
    </source>
</evidence>